<dbReference type="PANTHER" id="PTHR36504">
    <property type="entry name" value="LIPOPOLYSACCHARIDE EXPORT SYSTEM PROTEIN LPTA"/>
    <property type="match status" value="1"/>
</dbReference>
<dbReference type="AlphaFoldDB" id="C8S5C7"/>
<dbReference type="eggNOG" id="COG1934">
    <property type="taxonomic scope" value="Bacteria"/>
</dbReference>
<dbReference type="Proteomes" id="UP000010121">
    <property type="component" value="Unassembled WGS sequence"/>
</dbReference>
<dbReference type="GO" id="GO:0009279">
    <property type="term" value="C:cell outer membrane"/>
    <property type="evidence" value="ECO:0007669"/>
    <property type="project" value="TreeGrafter"/>
</dbReference>
<dbReference type="Gene3D" id="2.60.450.10">
    <property type="entry name" value="Lipopolysaccharide (LPS) transport protein A like domain"/>
    <property type="match status" value="1"/>
</dbReference>
<dbReference type="GO" id="GO:0017089">
    <property type="term" value="F:glycolipid transfer activity"/>
    <property type="evidence" value="ECO:0007669"/>
    <property type="project" value="TreeGrafter"/>
</dbReference>
<name>C8S5C7_9RHOB</name>
<dbReference type="STRING" id="371731.Rsw2DRAFT_3256"/>
<dbReference type="NCBIfam" id="TIGR03002">
    <property type="entry name" value="outer_YhbN_LptA"/>
    <property type="match status" value="1"/>
</dbReference>
<reference evidence="6 7" key="1">
    <citation type="submission" date="2009-08" db="EMBL/GenBank/DDBJ databases">
        <title>The draft genome of Rhodobacter sp. SW2.</title>
        <authorList>
            <consortium name="US DOE Joint Genome Institute (JGI-PGF)"/>
            <person name="Lucas S."/>
            <person name="Copeland A."/>
            <person name="Lapidus A."/>
            <person name="Glavina del Rio T."/>
            <person name="Tice H."/>
            <person name="Bruce D."/>
            <person name="Goodwin L."/>
            <person name="Pitluck S."/>
            <person name="Larimer F."/>
            <person name="Land M.L."/>
            <person name="Hauser L."/>
            <person name="Emerson D."/>
        </authorList>
    </citation>
    <scope>NUCLEOTIDE SEQUENCE [LARGE SCALE GENOMIC DNA]</scope>
    <source>
        <strain evidence="6 7">SW2</strain>
    </source>
</reference>
<evidence type="ECO:0000256" key="2">
    <source>
        <dbReference type="ARBA" id="ARBA00022729"/>
    </source>
</evidence>
<organism evidence="6 7">
    <name type="scientific">Rhodobacter ferrooxidans</name>
    <dbReference type="NCBI Taxonomy" id="371731"/>
    <lineage>
        <taxon>Bacteria</taxon>
        <taxon>Pseudomonadati</taxon>
        <taxon>Pseudomonadota</taxon>
        <taxon>Alphaproteobacteria</taxon>
        <taxon>Rhodobacterales</taxon>
        <taxon>Rhodobacter group</taxon>
        <taxon>Rhodobacter</taxon>
    </lineage>
</organism>
<gene>
    <name evidence="6" type="ORF">Rsw2DRAFT_3256</name>
</gene>
<keyword evidence="7" id="KW-1185">Reference proteome</keyword>
<dbReference type="EMBL" id="ACYY01000033">
    <property type="protein sequence ID" value="EEW23799.1"/>
    <property type="molecule type" value="Genomic_DNA"/>
</dbReference>
<dbReference type="PANTHER" id="PTHR36504:SF1">
    <property type="entry name" value="LIPOPOLYSACCHARIDE EXPORT SYSTEM PROTEIN LPTA"/>
    <property type="match status" value="1"/>
</dbReference>
<dbReference type="GO" id="GO:0001530">
    <property type="term" value="F:lipopolysaccharide binding"/>
    <property type="evidence" value="ECO:0007669"/>
    <property type="project" value="InterPro"/>
</dbReference>
<comment type="caution">
    <text evidence="6">The sequence shown here is derived from an EMBL/GenBank/DDBJ whole genome shotgun (WGS) entry which is preliminary data.</text>
</comment>
<dbReference type="RefSeq" id="WP_008032939.1">
    <property type="nucleotide sequence ID" value="NZ_ACYY01000033.1"/>
</dbReference>
<evidence type="ECO:0000256" key="4">
    <source>
        <dbReference type="SAM" id="SignalP"/>
    </source>
</evidence>
<dbReference type="InterPro" id="IPR052037">
    <property type="entry name" value="LPS_export_LptA"/>
</dbReference>
<evidence type="ECO:0000313" key="7">
    <source>
        <dbReference type="Proteomes" id="UP000010121"/>
    </source>
</evidence>
<keyword evidence="2 4" id="KW-0732">Signal</keyword>
<evidence type="ECO:0000313" key="6">
    <source>
        <dbReference type="EMBL" id="EEW23799.1"/>
    </source>
</evidence>
<evidence type="ECO:0000259" key="5">
    <source>
        <dbReference type="Pfam" id="PF03968"/>
    </source>
</evidence>
<protein>
    <submittedName>
        <fullName evidence="6">Lipopolysaccharide transport periplasmic protein LptA</fullName>
    </submittedName>
</protein>
<keyword evidence="1" id="KW-0813">Transport</keyword>
<sequence>MSRPLRAIIVASMLGLLPLAAAAQGANVAFGGLKVDSSLPVEIESDQLDVDQATGVAVFTGNVLVGQGELRLSAATVRVEYDAEGKAISKLHASGGVTLANATEAAESSEAVYTIASGSVVMTGNVLLTQGESAITGQRLVIDVNAGTGTMEGRVQTVFVPAKKPAKQP</sequence>
<feature type="domain" description="Organic solvent tolerance-like N-terminal" evidence="5">
    <location>
        <begin position="42"/>
        <end position="147"/>
    </location>
</feature>
<proteinExistence type="predicted"/>
<evidence type="ECO:0000256" key="1">
    <source>
        <dbReference type="ARBA" id="ARBA00022448"/>
    </source>
</evidence>
<dbReference type="Pfam" id="PF03968">
    <property type="entry name" value="LptD_N"/>
    <property type="match status" value="1"/>
</dbReference>
<keyword evidence="3" id="KW-0574">Periplasm</keyword>
<accession>C8S5C7</accession>
<dbReference type="GO" id="GO:0015920">
    <property type="term" value="P:lipopolysaccharide transport"/>
    <property type="evidence" value="ECO:0007669"/>
    <property type="project" value="InterPro"/>
</dbReference>
<dbReference type="OrthoDB" id="9811926at2"/>
<feature type="chain" id="PRO_5002991505" evidence="4">
    <location>
        <begin position="23"/>
        <end position="169"/>
    </location>
</feature>
<feature type="signal peptide" evidence="4">
    <location>
        <begin position="1"/>
        <end position="22"/>
    </location>
</feature>
<dbReference type="InterPro" id="IPR005653">
    <property type="entry name" value="OstA-like_N"/>
</dbReference>
<dbReference type="GO" id="GO:0030288">
    <property type="term" value="C:outer membrane-bounded periplasmic space"/>
    <property type="evidence" value="ECO:0007669"/>
    <property type="project" value="TreeGrafter"/>
</dbReference>
<dbReference type="InterPro" id="IPR014340">
    <property type="entry name" value="LptA"/>
</dbReference>
<evidence type="ECO:0000256" key="3">
    <source>
        <dbReference type="ARBA" id="ARBA00022764"/>
    </source>
</evidence>